<sequence>MQRNPTKLIIFVLGILGLAAAAANELHARRKRYIVFPEGSSFSIALCLTIHTLTSDNVFTEGVNWGISYDLPNETKPELEPYLSLRRRKDEERDEEGTTRRKNTLRAGQTYRHDELEYDRRAHARYRREGEHYYLQRRHRRDLYSKVEVVINAMGFDGRACVLRALCEASLRLRPRGASLVEEMLRIVFDLPLERLRPHEPEEHHAYAEATAHGRRRGDGAGDDERGQIEDCAALYPKCSFSLLDMALGRYNAADDSHPYGGGMSPETAALIRMAMK</sequence>
<feature type="chain" id="PRO_5044846793" evidence="1">
    <location>
        <begin position="22"/>
        <end position="277"/>
    </location>
</feature>
<accession>A0ABD2WU72</accession>
<protein>
    <submittedName>
        <fullName evidence="2">Uncharacterized protein</fullName>
    </submittedName>
</protein>
<organism evidence="2 3">
    <name type="scientific">Trichogramma kaykai</name>
    <dbReference type="NCBI Taxonomy" id="54128"/>
    <lineage>
        <taxon>Eukaryota</taxon>
        <taxon>Metazoa</taxon>
        <taxon>Ecdysozoa</taxon>
        <taxon>Arthropoda</taxon>
        <taxon>Hexapoda</taxon>
        <taxon>Insecta</taxon>
        <taxon>Pterygota</taxon>
        <taxon>Neoptera</taxon>
        <taxon>Endopterygota</taxon>
        <taxon>Hymenoptera</taxon>
        <taxon>Apocrita</taxon>
        <taxon>Proctotrupomorpha</taxon>
        <taxon>Chalcidoidea</taxon>
        <taxon>Trichogrammatidae</taxon>
        <taxon>Trichogramma</taxon>
    </lineage>
</organism>
<dbReference type="EMBL" id="JBJJXI010000074">
    <property type="protein sequence ID" value="KAL3396108.1"/>
    <property type="molecule type" value="Genomic_DNA"/>
</dbReference>
<evidence type="ECO:0000313" key="3">
    <source>
        <dbReference type="Proteomes" id="UP001627154"/>
    </source>
</evidence>
<dbReference type="AlphaFoldDB" id="A0ABD2WU72"/>
<dbReference type="PANTHER" id="PTHR21398">
    <property type="entry name" value="AGAP007094-PA"/>
    <property type="match status" value="1"/>
</dbReference>
<dbReference type="SMART" id="SM00718">
    <property type="entry name" value="DM4_12"/>
    <property type="match status" value="1"/>
</dbReference>
<dbReference type="InterPro" id="IPR006631">
    <property type="entry name" value="DM4_12"/>
</dbReference>
<dbReference type="PANTHER" id="PTHR21398:SF7">
    <property type="entry name" value="LP19941P"/>
    <property type="match status" value="1"/>
</dbReference>
<feature type="signal peptide" evidence="1">
    <location>
        <begin position="1"/>
        <end position="21"/>
    </location>
</feature>
<reference evidence="2 3" key="1">
    <citation type="journal article" date="2024" name="bioRxiv">
        <title>A reference genome for Trichogramma kaykai: A tiny desert-dwelling parasitoid wasp with competing sex-ratio distorters.</title>
        <authorList>
            <person name="Culotta J."/>
            <person name="Lindsey A.R."/>
        </authorList>
    </citation>
    <scope>NUCLEOTIDE SEQUENCE [LARGE SCALE GENOMIC DNA]</scope>
    <source>
        <strain evidence="2 3">KSX58</strain>
    </source>
</reference>
<comment type="caution">
    <text evidence="2">The sequence shown here is derived from an EMBL/GenBank/DDBJ whole genome shotgun (WGS) entry which is preliminary data.</text>
</comment>
<keyword evidence="3" id="KW-1185">Reference proteome</keyword>
<evidence type="ECO:0000256" key="1">
    <source>
        <dbReference type="SAM" id="SignalP"/>
    </source>
</evidence>
<dbReference type="Pfam" id="PF07841">
    <property type="entry name" value="DM4_12"/>
    <property type="match status" value="1"/>
</dbReference>
<dbReference type="Proteomes" id="UP001627154">
    <property type="component" value="Unassembled WGS sequence"/>
</dbReference>
<keyword evidence="1" id="KW-0732">Signal</keyword>
<proteinExistence type="predicted"/>
<name>A0ABD2WU72_9HYME</name>
<evidence type="ECO:0000313" key="2">
    <source>
        <dbReference type="EMBL" id="KAL3396108.1"/>
    </source>
</evidence>
<gene>
    <name evidence="2" type="ORF">TKK_009978</name>
</gene>